<feature type="region of interest" description="Disordered" evidence="1">
    <location>
        <begin position="465"/>
        <end position="513"/>
    </location>
</feature>
<protein>
    <submittedName>
        <fullName evidence="2">Uncharacterized protein</fullName>
    </submittedName>
</protein>
<dbReference type="Proteomes" id="UP000297527">
    <property type="component" value="Unassembled WGS sequence"/>
</dbReference>
<accession>A0A4Z1I2P5</accession>
<feature type="region of interest" description="Disordered" evidence="1">
    <location>
        <begin position="153"/>
        <end position="212"/>
    </location>
</feature>
<reference evidence="2 3" key="1">
    <citation type="submission" date="2017-12" db="EMBL/GenBank/DDBJ databases">
        <title>Comparative genomics of Botrytis spp.</title>
        <authorList>
            <person name="Valero-Jimenez C.A."/>
            <person name="Tapia P."/>
            <person name="Veloso J."/>
            <person name="Silva-Moreno E."/>
            <person name="Staats M."/>
            <person name="Valdes J.H."/>
            <person name="Van Kan J.A.L."/>
        </authorList>
    </citation>
    <scope>NUCLEOTIDE SEQUENCE [LARGE SCALE GENOMIC DNA]</scope>
    <source>
        <strain evidence="2 3">MUCL11595</strain>
    </source>
</reference>
<keyword evidence="3" id="KW-1185">Reference proteome</keyword>
<proteinExistence type="predicted"/>
<dbReference type="OrthoDB" id="3549260at2759"/>
<dbReference type="AlphaFoldDB" id="A0A4Z1I2P5"/>
<evidence type="ECO:0000256" key="1">
    <source>
        <dbReference type="SAM" id="MobiDB-lite"/>
    </source>
</evidence>
<evidence type="ECO:0000313" key="3">
    <source>
        <dbReference type="Proteomes" id="UP000297527"/>
    </source>
</evidence>
<sequence>MANPKIARARLREKAIQEGDGFGYPVSAKEFDEAYEIYLGKVIRDYPGDSEDERDLRVVRPVDIYLWRKKTLEQLLPDLFLEGLSPITEENPASTSADAARLAAAEKAPITSTPAQHPPATQFTSMIAGMPMAEWLHLKAADPETAQDLMKSMTDKEKNKSNWGLDGSYSQALGRPAADAKKNENEKKDKEKKDESRPNTNERRKPEAQLTLPVDADGNPCFYAVVKHFRKLGYSRDSPLVLLIIPQTKKIYKKYEDIPENDILRLKAATQFFLYWLQEDNHPEVAEKGCVKTFLDNSIRDWELIDESHGPLKQFHRSGPLKDVVNSKNYAGNMFKNASRMGWDIFNETKKLPVFTPRTDEQRKQEKEKAEAARQVGQVLGNPADESEISRHDIALQTLRDLNGVEEAEILDPNGEFAKEEPKIHNKYLAIKTKRDALIAKRKKISSVSKKGVYEFTVDELANPFGALSIQRTEDEKVETSEESKTQTQNGGEKSKVEDEVVDKTTTDSPLSR</sequence>
<organism evidence="2 3">
    <name type="scientific">Botryotinia convoluta</name>
    <dbReference type="NCBI Taxonomy" id="54673"/>
    <lineage>
        <taxon>Eukaryota</taxon>
        <taxon>Fungi</taxon>
        <taxon>Dikarya</taxon>
        <taxon>Ascomycota</taxon>
        <taxon>Pezizomycotina</taxon>
        <taxon>Leotiomycetes</taxon>
        <taxon>Helotiales</taxon>
        <taxon>Sclerotiniaceae</taxon>
        <taxon>Botryotinia</taxon>
    </lineage>
</organism>
<comment type="caution">
    <text evidence="2">The sequence shown here is derived from an EMBL/GenBank/DDBJ whole genome shotgun (WGS) entry which is preliminary data.</text>
</comment>
<evidence type="ECO:0000313" key="2">
    <source>
        <dbReference type="EMBL" id="TGO50967.1"/>
    </source>
</evidence>
<feature type="compositionally biased region" description="Polar residues" evidence="1">
    <location>
        <begin position="110"/>
        <end position="121"/>
    </location>
</feature>
<gene>
    <name evidence="2" type="ORF">BCON_0172g00240</name>
</gene>
<dbReference type="EMBL" id="PQXN01000172">
    <property type="protein sequence ID" value="TGO50967.1"/>
    <property type="molecule type" value="Genomic_DNA"/>
</dbReference>
<feature type="compositionally biased region" description="Basic and acidic residues" evidence="1">
    <location>
        <begin position="178"/>
        <end position="207"/>
    </location>
</feature>
<name>A0A4Z1I2P5_9HELO</name>
<feature type="compositionally biased region" description="Low complexity" evidence="1">
    <location>
        <begin position="93"/>
        <end position="108"/>
    </location>
</feature>
<feature type="compositionally biased region" description="Basic and acidic residues" evidence="1">
    <location>
        <begin position="493"/>
        <end position="506"/>
    </location>
</feature>
<feature type="compositionally biased region" description="Basic and acidic residues" evidence="1">
    <location>
        <begin position="472"/>
        <end position="485"/>
    </location>
</feature>
<feature type="region of interest" description="Disordered" evidence="1">
    <location>
        <begin position="91"/>
        <end position="121"/>
    </location>
</feature>